<comment type="function">
    <text evidence="4">Functions in the N-end rule pathway of protein degradation where it conjugates Leu, Phe and, less efficiently, Met from aminoacyl-tRNAs to the N-termini of proteins containing an N-terminal arginine or lysine.</text>
</comment>
<dbReference type="Pfam" id="PF03588">
    <property type="entry name" value="Leu_Phe_trans"/>
    <property type="match status" value="1"/>
</dbReference>
<comment type="subcellular location">
    <subcellularLocation>
        <location evidence="4">Cytoplasm</location>
    </subcellularLocation>
</comment>
<dbReference type="Proteomes" id="UP000308038">
    <property type="component" value="Unassembled WGS sequence"/>
</dbReference>
<dbReference type="PANTHER" id="PTHR30098:SF2">
    <property type="entry name" value="LEUCYL_PHENYLALANYL-TRNA--PROTEIN TRANSFERASE"/>
    <property type="match status" value="1"/>
</dbReference>
<keyword evidence="6" id="KW-1185">Reference proteome</keyword>
<gene>
    <name evidence="4" type="primary">aat</name>
    <name evidence="5" type="ORF">E5988_02895</name>
</gene>
<evidence type="ECO:0000256" key="2">
    <source>
        <dbReference type="ARBA" id="ARBA00022679"/>
    </source>
</evidence>
<evidence type="ECO:0000313" key="6">
    <source>
        <dbReference type="Proteomes" id="UP000308038"/>
    </source>
</evidence>
<organism evidence="5 6">
    <name type="scientific">Sphingomonas olei</name>
    <dbReference type="NCBI Taxonomy" id="1886787"/>
    <lineage>
        <taxon>Bacteria</taxon>
        <taxon>Pseudomonadati</taxon>
        <taxon>Pseudomonadota</taxon>
        <taxon>Alphaproteobacteria</taxon>
        <taxon>Sphingomonadales</taxon>
        <taxon>Sphingomonadaceae</taxon>
        <taxon>Sphingomonas</taxon>
    </lineage>
</organism>
<comment type="catalytic activity">
    <reaction evidence="4">
        <text>N-terminal L-lysyl-[protein] + L-leucyl-tRNA(Leu) = N-terminal L-leucyl-L-lysyl-[protein] + tRNA(Leu) + H(+)</text>
        <dbReference type="Rhea" id="RHEA:12340"/>
        <dbReference type="Rhea" id="RHEA-COMP:9613"/>
        <dbReference type="Rhea" id="RHEA-COMP:9622"/>
        <dbReference type="Rhea" id="RHEA-COMP:12670"/>
        <dbReference type="Rhea" id="RHEA-COMP:12671"/>
        <dbReference type="ChEBI" id="CHEBI:15378"/>
        <dbReference type="ChEBI" id="CHEBI:65249"/>
        <dbReference type="ChEBI" id="CHEBI:78442"/>
        <dbReference type="ChEBI" id="CHEBI:78494"/>
        <dbReference type="ChEBI" id="CHEBI:133043"/>
        <dbReference type="EC" id="2.3.2.6"/>
    </reaction>
</comment>
<keyword evidence="3 4" id="KW-0012">Acyltransferase</keyword>
<comment type="catalytic activity">
    <reaction evidence="4">
        <text>L-phenylalanyl-tRNA(Phe) + an N-terminal L-alpha-aminoacyl-[protein] = an N-terminal L-phenylalanyl-L-alpha-aminoacyl-[protein] + tRNA(Phe)</text>
        <dbReference type="Rhea" id="RHEA:43632"/>
        <dbReference type="Rhea" id="RHEA-COMP:9668"/>
        <dbReference type="Rhea" id="RHEA-COMP:9699"/>
        <dbReference type="Rhea" id="RHEA-COMP:10636"/>
        <dbReference type="Rhea" id="RHEA-COMP:10637"/>
        <dbReference type="ChEBI" id="CHEBI:78442"/>
        <dbReference type="ChEBI" id="CHEBI:78531"/>
        <dbReference type="ChEBI" id="CHEBI:78597"/>
        <dbReference type="ChEBI" id="CHEBI:83561"/>
        <dbReference type="EC" id="2.3.2.6"/>
    </reaction>
</comment>
<keyword evidence="2 4" id="KW-0808">Transferase</keyword>
<dbReference type="InterPro" id="IPR042203">
    <property type="entry name" value="Leu/Phe-tRNA_Trfase_C"/>
</dbReference>
<accession>A0ABY2QK54</accession>
<reference evidence="5 6" key="1">
    <citation type="submission" date="2019-04" db="EMBL/GenBank/DDBJ databases">
        <title>Microbes associate with the intestines of laboratory mice.</title>
        <authorList>
            <person name="Navarre W."/>
            <person name="Wong E."/>
            <person name="Huang K.C."/>
            <person name="Tropini C."/>
            <person name="Ng K."/>
            <person name="Yu B."/>
        </authorList>
    </citation>
    <scope>NUCLEOTIDE SEQUENCE [LARGE SCALE GENOMIC DNA]</scope>
    <source>
        <strain evidence="5 6">NM83_B4-11</strain>
    </source>
</reference>
<protein>
    <recommendedName>
        <fullName evidence="4">Leucyl/phenylalanyl-tRNA--protein transferase</fullName>
        <ecNumber evidence="4">2.3.2.6</ecNumber>
    </recommendedName>
    <alternativeName>
        <fullName evidence="4">L/F-transferase</fullName>
    </alternativeName>
    <alternativeName>
        <fullName evidence="4">Leucyltransferase</fullName>
    </alternativeName>
    <alternativeName>
        <fullName evidence="4">Phenyalanyltransferase</fullName>
    </alternativeName>
</protein>
<dbReference type="InterPro" id="IPR004616">
    <property type="entry name" value="Leu/Phe-tRNA_Trfase"/>
</dbReference>
<dbReference type="EMBL" id="SSTI01000002">
    <property type="protein sequence ID" value="THG41487.1"/>
    <property type="molecule type" value="Genomic_DNA"/>
</dbReference>
<dbReference type="NCBIfam" id="TIGR00667">
    <property type="entry name" value="aat"/>
    <property type="match status" value="1"/>
</dbReference>
<dbReference type="PANTHER" id="PTHR30098">
    <property type="entry name" value="LEUCYL/PHENYLALANYL-TRNA--PROTEIN TRANSFERASE"/>
    <property type="match status" value="1"/>
</dbReference>
<comment type="caution">
    <text evidence="5">The sequence shown here is derived from an EMBL/GenBank/DDBJ whole genome shotgun (WGS) entry which is preliminary data.</text>
</comment>
<name>A0ABY2QK54_9SPHN</name>
<evidence type="ECO:0000313" key="5">
    <source>
        <dbReference type="EMBL" id="THG41487.1"/>
    </source>
</evidence>
<comment type="similarity">
    <text evidence="4">Belongs to the L/F-transferase family.</text>
</comment>
<keyword evidence="1 4" id="KW-0963">Cytoplasm</keyword>
<dbReference type="HAMAP" id="MF_00688">
    <property type="entry name" value="Leu_Phe_trans"/>
    <property type="match status" value="1"/>
</dbReference>
<dbReference type="RefSeq" id="WP_136450686.1">
    <property type="nucleotide sequence ID" value="NZ_SSTI01000002.1"/>
</dbReference>
<evidence type="ECO:0000256" key="1">
    <source>
        <dbReference type="ARBA" id="ARBA00022490"/>
    </source>
</evidence>
<dbReference type="SUPFAM" id="SSF55729">
    <property type="entry name" value="Acyl-CoA N-acyltransferases (Nat)"/>
    <property type="match status" value="1"/>
</dbReference>
<evidence type="ECO:0000256" key="4">
    <source>
        <dbReference type="HAMAP-Rule" id="MF_00688"/>
    </source>
</evidence>
<evidence type="ECO:0000256" key="3">
    <source>
        <dbReference type="ARBA" id="ARBA00023315"/>
    </source>
</evidence>
<dbReference type="GO" id="GO:0008914">
    <property type="term" value="F:leucyl-tRNA--protein transferase activity"/>
    <property type="evidence" value="ECO:0007669"/>
    <property type="project" value="UniProtKB-EC"/>
</dbReference>
<proteinExistence type="inferred from homology"/>
<comment type="catalytic activity">
    <reaction evidence="4">
        <text>N-terminal L-arginyl-[protein] + L-leucyl-tRNA(Leu) = N-terminal L-leucyl-L-arginyl-[protein] + tRNA(Leu) + H(+)</text>
        <dbReference type="Rhea" id="RHEA:50416"/>
        <dbReference type="Rhea" id="RHEA-COMP:9613"/>
        <dbReference type="Rhea" id="RHEA-COMP:9622"/>
        <dbReference type="Rhea" id="RHEA-COMP:12672"/>
        <dbReference type="Rhea" id="RHEA-COMP:12673"/>
        <dbReference type="ChEBI" id="CHEBI:15378"/>
        <dbReference type="ChEBI" id="CHEBI:64719"/>
        <dbReference type="ChEBI" id="CHEBI:78442"/>
        <dbReference type="ChEBI" id="CHEBI:78494"/>
        <dbReference type="ChEBI" id="CHEBI:133044"/>
        <dbReference type="EC" id="2.3.2.6"/>
    </reaction>
</comment>
<dbReference type="EC" id="2.3.2.6" evidence="4"/>
<dbReference type="Gene3D" id="3.40.630.70">
    <property type="entry name" value="Leucyl/phenylalanyl-tRNA-protein transferase, C-terminal domain"/>
    <property type="match status" value="1"/>
</dbReference>
<dbReference type="InterPro" id="IPR016181">
    <property type="entry name" value="Acyl_CoA_acyltransferase"/>
</dbReference>
<sequence>MTRHRPFEILDPATVLGAYAVGVFPMADARDAPGVYWVEPRHRAILPLDQFHLSRSLRRTLRSERFRLTSDTAFAQIIALCAESASDRPETWINPSIERVFLQLYEAGFAHSIECWEGDELVGGLYGLALGRAFFGESMVSRATDASKAALAALVARLRYGGFTLLDCQFMTDHLASLGAIEIDRDDYIALLGEALADVLGAAGADGAAAAGVEGAGADPLSVAAPADFRAVDGAAITSVSGPLSGKDIVQLLGQTS</sequence>